<name>A0A7S3PZV6_9STRA</name>
<dbReference type="EMBL" id="HBIO01007926">
    <property type="protein sequence ID" value="CAE0461163.1"/>
    <property type="molecule type" value="Transcribed_RNA"/>
</dbReference>
<reference evidence="4" key="1">
    <citation type="submission" date="2021-01" db="EMBL/GenBank/DDBJ databases">
        <authorList>
            <person name="Corre E."/>
            <person name="Pelletier E."/>
            <person name="Niang G."/>
            <person name="Scheremetjew M."/>
            <person name="Finn R."/>
            <person name="Kale V."/>
            <person name="Holt S."/>
            <person name="Cochrane G."/>
            <person name="Meng A."/>
            <person name="Brown T."/>
            <person name="Cohen L."/>
        </authorList>
    </citation>
    <scope>NUCLEOTIDE SEQUENCE</scope>
    <source>
        <strain evidence="4">MM31A-1</strain>
    </source>
</reference>
<evidence type="ECO:0000256" key="3">
    <source>
        <dbReference type="SAM" id="SignalP"/>
    </source>
</evidence>
<proteinExistence type="predicted"/>
<feature type="compositionally biased region" description="Pro residues" evidence="1">
    <location>
        <begin position="322"/>
        <end position="331"/>
    </location>
</feature>
<sequence>MMQSIILAFSALLLLVAENGLVHAHRKQYLEAASSRDEEVQAMTLSSLLDTKRSLAAEDVEANKELTNDSSDTLNTFDIYPFTISVGPVTSLPSQTLEILEVVMEDLLLEKLKPVSSLISFDLVGVYEKVTTRGGRMLRNGRYLLQDNASSVSQTIIGISGGQANTTLVTGIPEPTESEVNEMIESTLNEFLLEQMKQIKKFELVSELKLVFTPPSPTVDDVSEPVLTLPSGNIEATIDEEDLNDKDGGGAGLAAGLSVGVIGAILIAIGAAMYARKKGRVLTMNKSYHKIKSNLRMQSLGRRGVKGDDFHVEVGTDEIDLPTPPVSPDPSPRISQSATEVNDEIPSPSGVSGVKNNRGGNSAIDYSQFVIEIGTD</sequence>
<feature type="signal peptide" evidence="3">
    <location>
        <begin position="1"/>
        <end position="24"/>
    </location>
</feature>
<gene>
    <name evidence="4" type="ORF">CDEB00056_LOCUS6004</name>
</gene>
<protein>
    <recommendedName>
        <fullName evidence="5">SEA domain-containing protein</fullName>
    </recommendedName>
</protein>
<evidence type="ECO:0000256" key="1">
    <source>
        <dbReference type="SAM" id="MobiDB-lite"/>
    </source>
</evidence>
<evidence type="ECO:0000313" key="4">
    <source>
        <dbReference type="EMBL" id="CAE0461163.1"/>
    </source>
</evidence>
<organism evidence="4">
    <name type="scientific">Chaetoceros debilis</name>
    <dbReference type="NCBI Taxonomy" id="122233"/>
    <lineage>
        <taxon>Eukaryota</taxon>
        <taxon>Sar</taxon>
        <taxon>Stramenopiles</taxon>
        <taxon>Ochrophyta</taxon>
        <taxon>Bacillariophyta</taxon>
        <taxon>Coscinodiscophyceae</taxon>
        <taxon>Chaetocerotophycidae</taxon>
        <taxon>Chaetocerotales</taxon>
        <taxon>Chaetocerotaceae</taxon>
        <taxon>Chaetoceros</taxon>
    </lineage>
</organism>
<keyword evidence="2" id="KW-0472">Membrane</keyword>
<dbReference type="AlphaFoldDB" id="A0A7S3PZV6"/>
<evidence type="ECO:0000256" key="2">
    <source>
        <dbReference type="SAM" id="Phobius"/>
    </source>
</evidence>
<feature type="chain" id="PRO_5031310510" description="SEA domain-containing protein" evidence="3">
    <location>
        <begin position="25"/>
        <end position="376"/>
    </location>
</feature>
<keyword evidence="2" id="KW-1133">Transmembrane helix</keyword>
<keyword evidence="2" id="KW-0812">Transmembrane</keyword>
<keyword evidence="3" id="KW-0732">Signal</keyword>
<evidence type="ECO:0008006" key="5">
    <source>
        <dbReference type="Google" id="ProtNLM"/>
    </source>
</evidence>
<feature type="transmembrane region" description="Helical" evidence="2">
    <location>
        <begin position="253"/>
        <end position="275"/>
    </location>
</feature>
<accession>A0A7S3PZV6</accession>
<feature type="region of interest" description="Disordered" evidence="1">
    <location>
        <begin position="316"/>
        <end position="360"/>
    </location>
</feature>